<keyword evidence="1" id="KW-0548">Nucleotidyltransferase</keyword>
<keyword evidence="1" id="KW-0695">RNA-directed DNA polymerase</keyword>
<evidence type="ECO:0000313" key="1">
    <source>
        <dbReference type="EMBL" id="KAJ4700739.1"/>
    </source>
</evidence>
<keyword evidence="2" id="KW-1185">Reference proteome</keyword>
<comment type="caution">
    <text evidence="1">The sequence shown here is derived from an EMBL/GenBank/DDBJ whole genome shotgun (WGS) entry which is preliminary data.</text>
</comment>
<reference evidence="1 2" key="1">
    <citation type="journal article" date="2023" name="Science">
        <title>Complex scaffold remodeling in plant triterpene biosynthesis.</title>
        <authorList>
            <person name="De La Pena R."/>
            <person name="Hodgson H."/>
            <person name="Liu J.C."/>
            <person name="Stephenson M.J."/>
            <person name="Martin A.C."/>
            <person name="Owen C."/>
            <person name="Harkess A."/>
            <person name="Leebens-Mack J."/>
            <person name="Jimenez L.E."/>
            <person name="Osbourn A."/>
            <person name="Sattely E.S."/>
        </authorList>
    </citation>
    <scope>NUCLEOTIDE SEQUENCE [LARGE SCALE GENOMIC DNA]</scope>
    <source>
        <strain evidence="2">cv. JPN11</strain>
        <tissue evidence="1">Leaf</tissue>
    </source>
</reference>
<sequence>MPEAFFGSHGKNFVFQRALVVLASEILEPLNRALLARQFWRILLYPNSLKPKVLKIRYFPSCSIMKSKLGCNPSFMWRNQQN</sequence>
<gene>
    <name evidence="1" type="ORF">OWV82_024071</name>
</gene>
<proteinExistence type="predicted"/>
<name>A0ACC1WPH8_MELAZ</name>
<dbReference type="Proteomes" id="UP001164539">
    <property type="component" value="Chromosome 14"/>
</dbReference>
<evidence type="ECO:0000313" key="2">
    <source>
        <dbReference type="Proteomes" id="UP001164539"/>
    </source>
</evidence>
<dbReference type="EMBL" id="CM051407">
    <property type="protein sequence ID" value="KAJ4700739.1"/>
    <property type="molecule type" value="Genomic_DNA"/>
</dbReference>
<keyword evidence="1" id="KW-0808">Transferase</keyword>
<accession>A0ACC1WPH8</accession>
<protein>
    <submittedName>
        <fullName evidence="1">Reverse transcriptase</fullName>
    </submittedName>
</protein>
<organism evidence="1 2">
    <name type="scientific">Melia azedarach</name>
    <name type="common">Chinaberry tree</name>
    <dbReference type="NCBI Taxonomy" id="155640"/>
    <lineage>
        <taxon>Eukaryota</taxon>
        <taxon>Viridiplantae</taxon>
        <taxon>Streptophyta</taxon>
        <taxon>Embryophyta</taxon>
        <taxon>Tracheophyta</taxon>
        <taxon>Spermatophyta</taxon>
        <taxon>Magnoliopsida</taxon>
        <taxon>eudicotyledons</taxon>
        <taxon>Gunneridae</taxon>
        <taxon>Pentapetalae</taxon>
        <taxon>rosids</taxon>
        <taxon>malvids</taxon>
        <taxon>Sapindales</taxon>
        <taxon>Meliaceae</taxon>
        <taxon>Melia</taxon>
    </lineage>
</organism>